<gene>
    <name evidence="1" type="ORF">PCOR1329_LOCUS83087</name>
</gene>
<reference evidence="1" key="1">
    <citation type="submission" date="2023-10" db="EMBL/GenBank/DDBJ databases">
        <authorList>
            <person name="Chen Y."/>
            <person name="Shah S."/>
            <person name="Dougan E. K."/>
            <person name="Thang M."/>
            <person name="Chan C."/>
        </authorList>
    </citation>
    <scope>NUCLEOTIDE SEQUENCE [LARGE SCALE GENOMIC DNA]</scope>
</reference>
<evidence type="ECO:0000313" key="2">
    <source>
        <dbReference type="Proteomes" id="UP001189429"/>
    </source>
</evidence>
<dbReference type="Proteomes" id="UP001189429">
    <property type="component" value="Unassembled WGS sequence"/>
</dbReference>
<dbReference type="EMBL" id="CAUYUJ010022005">
    <property type="protein sequence ID" value="CAK0908405.1"/>
    <property type="molecule type" value="Genomic_DNA"/>
</dbReference>
<sequence>MEIRAASLRSLVSHSSSFLVSSLRRCRYLAGESGLFWDNRPGAQRSSLGSFFVFPAAGPTVQVNQGLHLLVRGLCYPPRIHPHPPPASLSSILIPHRGTVPGGFMKTAS</sequence>
<comment type="caution">
    <text evidence="1">The sequence shown here is derived from an EMBL/GenBank/DDBJ whole genome shotgun (WGS) entry which is preliminary data.</text>
</comment>
<name>A0ABN9YBZ1_9DINO</name>
<organism evidence="1 2">
    <name type="scientific">Prorocentrum cordatum</name>
    <dbReference type="NCBI Taxonomy" id="2364126"/>
    <lineage>
        <taxon>Eukaryota</taxon>
        <taxon>Sar</taxon>
        <taxon>Alveolata</taxon>
        <taxon>Dinophyceae</taxon>
        <taxon>Prorocentrales</taxon>
        <taxon>Prorocentraceae</taxon>
        <taxon>Prorocentrum</taxon>
    </lineage>
</organism>
<protein>
    <submittedName>
        <fullName evidence="1">Uncharacterized protein</fullName>
    </submittedName>
</protein>
<accession>A0ABN9YBZ1</accession>
<proteinExistence type="predicted"/>
<keyword evidence="2" id="KW-1185">Reference proteome</keyword>
<evidence type="ECO:0000313" key="1">
    <source>
        <dbReference type="EMBL" id="CAK0908405.1"/>
    </source>
</evidence>